<evidence type="ECO:0000256" key="6">
    <source>
        <dbReference type="PIRNR" id="PIRNR002854"/>
    </source>
</evidence>
<reference evidence="9 10" key="1">
    <citation type="submission" date="2018-04" db="EMBL/GenBank/DDBJ databases">
        <title>Genomic Encyclopedia of Archaeal and Bacterial Type Strains, Phase II (KMG-II): from individual species to whole genera.</title>
        <authorList>
            <person name="Goeker M."/>
        </authorList>
    </citation>
    <scope>NUCLEOTIDE SEQUENCE [LARGE SCALE GENOMIC DNA]</scope>
    <source>
        <strain evidence="9 10">DSM 45169</strain>
    </source>
</reference>
<evidence type="ECO:0000313" key="10">
    <source>
        <dbReference type="Proteomes" id="UP000241639"/>
    </source>
</evidence>
<proteinExistence type="inferred from homology"/>
<evidence type="ECO:0000256" key="2">
    <source>
        <dbReference type="ARBA" id="ARBA00022729"/>
    </source>
</evidence>
<comment type="subcellular location">
    <subcellularLocation>
        <location evidence="1">Membrane</location>
        <topology evidence="1">Lipid-anchor</topology>
    </subcellularLocation>
</comment>
<organism evidence="9 10">
    <name type="scientific">Desmospora activa DSM 45169</name>
    <dbReference type="NCBI Taxonomy" id="1121389"/>
    <lineage>
        <taxon>Bacteria</taxon>
        <taxon>Bacillati</taxon>
        <taxon>Bacillota</taxon>
        <taxon>Bacilli</taxon>
        <taxon>Bacillales</taxon>
        <taxon>Thermoactinomycetaceae</taxon>
        <taxon>Desmospora</taxon>
    </lineage>
</organism>
<feature type="signal peptide" evidence="8">
    <location>
        <begin position="1"/>
        <end position="24"/>
    </location>
</feature>
<keyword evidence="5 6" id="KW-0449">Lipoprotein</keyword>
<keyword evidence="3" id="KW-0472">Membrane</keyword>
<dbReference type="EMBL" id="PZZP01000001">
    <property type="protein sequence ID" value="PTM59389.1"/>
    <property type="molecule type" value="Genomic_DNA"/>
</dbReference>
<dbReference type="Gene3D" id="3.40.190.10">
    <property type="entry name" value="Periplasmic binding protein-like II"/>
    <property type="match status" value="2"/>
</dbReference>
<keyword evidence="4" id="KW-0564">Palmitate</keyword>
<dbReference type="PROSITE" id="PS51257">
    <property type="entry name" value="PROKAR_LIPOPROTEIN"/>
    <property type="match status" value="1"/>
</dbReference>
<dbReference type="Proteomes" id="UP000241639">
    <property type="component" value="Unassembled WGS sequence"/>
</dbReference>
<evidence type="ECO:0000256" key="1">
    <source>
        <dbReference type="ARBA" id="ARBA00004635"/>
    </source>
</evidence>
<dbReference type="NCBIfam" id="TIGR00363">
    <property type="entry name" value="MetQ/NlpA family lipoprotein"/>
    <property type="match status" value="1"/>
</dbReference>
<keyword evidence="10" id="KW-1185">Reference proteome</keyword>
<evidence type="ECO:0000313" key="9">
    <source>
        <dbReference type="EMBL" id="PTM59389.1"/>
    </source>
</evidence>
<evidence type="ECO:0000256" key="7">
    <source>
        <dbReference type="PIRSR" id="PIRSR002854-1"/>
    </source>
</evidence>
<dbReference type="SUPFAM" id="SSF53850">
    <property type="entry name" value="Periplasmic binding protein-like II"/>
    <property type="match status" value="1"/>
</dbReference>
<feature type="chain" id="PRO_5015741260" description="Lipoprotein" evidence="8">
    <location>
        <begin position="25"/>
        <end position="271"/>
    </location>
</feature>
<protein>
    <recommendedName>
        <fullName evidence="6">Lipoprotein</fullName>
    </recommendedName>
</protein>
<dbReference type="CDD" id="cd13526">
    <property type="entry name" value="PBP2_lipoprotein_MetQ_like"/>
    <property type="match status" value="1"/>
</dbReference>
<comment type="caution">
    <text evidence="9">The sequence shown here is derived from an EMBL/GenBank/DDBJ whole genome shotgun (WGS) entry which is preliminary data.</text>
</comment>
<gene>
    <name evidence="9" type="ORF">C8J48_2006</name>
</gene>
<feature type="lipid moiety-binding region" description="S-diacylglycerol cysteine" evidence="7">
    <location>
        <position position="20"/>
    </location>
</feature>
<dbReference type="GO" id="GO:0016020">
    <property type="term" value="C:membrane"/>
    <property type="evidence" value="ECO:0007669"/>
    <property type="project" value="UniProtKB-SubCell"/>
</dbReference>
<evidence type="ECO:0000256" key="4">
    <source>
        <dbReference type="ARBA" id="ARBA00023139"/>
    </source>
</evidence>
<dbReference type="InterPro" id="IPR004872">
    <property type="entry name" value="Lipoprotein_NlpA"/>
</dbReference>
<keyword evidence="2 8" id="KW-0732">Signal</keyword>
<dbReference type="PIRSF" id="PIRSF002854">
    <property type="entry name" value="MetQ"/>
    <property type="match status" value="1"/>
</dbReference>
<evidence type="ECO:0000256" key="8">
    <source>
        <dbReference type="SAM" id="SignalP"/>
    </source>
</evidence>
<comment type="similarity">
    <text evidence="6">Belongs to the nlpA lipoprotein family.</text>
</comment>
<dbReference type="RefSeq" id="WP_107726340.1">
    <property type="nucleotide sequence ID" value="NZ_PZZP01000001.1"/>
</dbReference>
<name>A0A2T4ZBY2_9BACL</name>
<dbReference type="Pfam" id="PF03180">
    <property type="entry name" value="Lipoprotein_9"/>
    <property type="match status" value="1"/>
</dbReference>
<dbReference type="OrthoDB" id="9812878at2"/>
<dbReference type="PANTHER" id="PTHR30429:SF1">
    <property type="entry name" value="D-METHIONINE-BINDING LIPOPROTEIN METQ-RELATED"/>
    <property type="match status" value="1"/>
</dbReference>
<sequence length="271" mass="29680">MKSLTRFAGLAALILILSACGGGADQSGGPLPDDKLVIGVTAGPHEEIMEKVKEVAAEDGLEIELKVFNEYVMPNVALAENELDANSFQTHPYLEQFKEDRNLDIVAVFDTVTFPMGIYSDKIEDIKKIPKGAKLGVPNDPVNEARGLQLFEKAGVIKLKEDSGTLATPADIVDNPKNVQFVELEASQIPRQLSELDAAAINTNFAIEHGFVPTEDSIFIEGKDSPHVNLMAVRTENKDDSVLKKLEKAYHSEEVKAFIQEKYEGSVLPSW</sequence>
<evidence type="ECO:0000256" key="3">
    <source>
        <dbReference type="ARBA" id="ARBA00023136"/>
    </source>
</evidence>
<dbReference type="AlphaFoldDB" id="A0A2T4ZBY2"/>
<dbReference type="PANTHER" id="PTHR30429">
    <property type="entry name" value="D-METHIONINE-BINDING LIPOPROTEIN METQ"/>
    <property type="match status" value="1"/>
</dbReference>
<accession>A0A2T4ZBY2</accession>
<evidence type="ECO:0000256" key="5">
    <source>
        <dbReference type="ARBA" id="ARBA00023288"/>
    </source>
</evidence>